<gene>
    <name evidence="1" type="ORF">BofuT4_uP059450.1</name>
</gene>
<sequence>MVSLLSPLPFLFQKLILVKSSFQTFSSNIKEPQTISYDHTWTLTKHMRLALYTKQRLSNVAEMAREIPLWAIVLVE</sequence>
<proteinExistence type="predicted"/>
<dbReference type="Proteomes" id="UP000008177">
    <property type="component" value="Unplaced contigs"/>
</dbReference>
<dbReference type="InParanoid" id="G2XV45"/>
<protein>
    <submittedName>
        <fullName evidence="1">Uncharacterized protein</fullName>
    </submittedName>
</protein>
<organism evidence="1 2">
    <name type="scientific">Botryotinia fuckeliana (strain T4)</name>
    <name type="common">Noble rot fungus</name>
    <name type="synonym">Botrytis cinerea</name>
    <dbReference type="NCBI Taxonomy" id="999810"/>
    <lineage>
        <taxon>Eukaryota</taxon>
        <taxon>Fungi</taxon>
        <taxon>Dikarya</taxon>
        <taxon>Ascomycota</taxon>
        <taxon>Pezizomycotina</taxon>
        <taxon>Leotiomycetes</taxon>
        <taxon>Helotiales</taxon>
        <taxon>Sclerotiniaceae</taxon>
        <taxon>Botrytis</taxon>
    </lineage>
</organism>
<dbReference type="EMBL" id="FQ790270">
    <property type="protein sequence ID" value="CCD44365.1"/>
    <property type="molecule type" value="Genomic_DNA"/>
</dbReference>
<name>G2XV45_BOTF4</name>
<evidence type="ECO:0000313" key="2">
    <source>
        <dbReference type="Proteomes" id="UP000008177"/>
    </source>
</evidence>
<dbReference type="AlphaFoldDB" id="G2XV45"/>
<evidence type="ECO:0000313" key="1">
    <source>
        <dbReference type="EMBL" id="CCD44365.1"/>
    </source>
</evidence>
<dbReference type="HOGENOM" id="CLU_2654190_0_0_1"/>
<accession>G2XV45</accession>
<reference evidence="2" key="1">
    <citation type="journal article" date="2011" name="PLoS Genet.">
        <title>Genomic analysis of the necrotrophic fungal pathogens Sclerotinia sclerotiorum and Botrytis cinerea.</title>
        <authorList>
            <person name="Amselem J."/>
            <person name="Cuomo C.A."/>
            <person name="van Kan J.A."/>
            <person name="Viaud M."/>
            <person name="Benito E.P."/>
            <person name="Couloux A."/>
            <person name="Coutinho P.M."/>
            <person name="de Vries R.P."/>
            <person name="Dyer P.S."/>
            <person name="Fillinger S."/>
            <person name="Fournier E."/>
            <person name="Gout L."/>
            <person name="Hahn M."/>
            <person name="Kohn L."/>
            <person name="Lapalu N."/>
            <person name="Plummer K.M."/>
            <person name="Pradier J.M."/>
            <person name="Quevillon E."/>
            <person name="Sharon A."/>
            <person name="Simon A."/>
            <person name="ten Have A."/>
            <person name="Tudzynski B."/>
            <person name="Tudzynski P."/>
            <person name="Wincker P."/>
            <person name="Andrew M."/>
            <person name="Anthouard V."/>
            <person name="Beever R.E."/>
            <person name="Beffa R."/>
            <person name="Benoit I."/>
            <person name="Bouzid O."/>
            <person name="Brault B."/>
            <person name="Chen Z."/>
            <person name="Choquer M."/>
            <person name="Collemare J."/>
            <person name="Cotton P."/>
            <person name="Danchin E.G."/>
            <person name="Da Silva C."/>
            <person name="Gautier A."/>
            <person name="Giraud C."/>
            <person name="Giraud T."/>
            <person name="Gonzalez C."/>
            <person name="Grossetete S."/>
            <person name="Guldener U."/>
            <person name="Henrissat B."/>
            <person name="Howlett B.J."/>
            <person name="Kodira C."/>
            <person name="Kretschmer M."/>
            <person name="Lappartient A."/>
            <person name="Leroch M."/>
            <person name="Levis C."/>
            <person name="Mauceli E."/>
            <person name="Neuveglise C."/>
            <person name="Oeser B."/>
            <person name="Pearson M."/>
            <person name="Poulain J."/>
            <person name="Poussereau N."/>
            <person name="Quesneville H."/>
            <person name="Rascle C."/>
            <person name="Schumacher J."/>
            <person name="Segurens B."/>
            <person name="Sexton A."/>
            <person name="Silva E."/>
            <person name="Sirven C."/>
            <person name="Soanes D.M."/>
            <person name="Talbot N.J."/>
            <person name="Templeton M."/>
            <person name="Yandava C."/>
            <person name="Yarden O."/>
            <person name="Zeng Q."/>
            <person name="Rollins J.A."/>
            <person name="Lebrun M.H."/>
            <person name="Dickman M."/>
        </authorList>
    </citation>
    <scope>NUCLEOTIDE SEQUENCE [LARGE SCALE GENOMIC DNA]</scope>
    <source>
        <strain evidence="2">T4</strain>
    </source>
</reference>